<dbReference type="OrthoDB" id="10361527at2759"/>
<feature type="compositionally biased region" description="Basic residues" evidence="1">
    <location>
        <begin position="135"/>
        <end position="144"/>
    </location>
</feature>
<evidence type="ECO:0000313" key="2">
    <source>
        <dbReference type="EMBL" id="KAG5178273.1"/>
    </source>
</evidence>
<keyword evidence="3" id="KW-1185">Reference proteome</keyword>
<dbReference type="AlphaFoldDB" id="A0A835YPI2"/>
<reference evidence="2" key="1">
    <citation type="submission" date="2021-02" db="EMBL/GenBank/DDBJ databases">
        <title>First Annotated Genome of the Yellow-green Alga Tribonema minus.</title>
        <authorList>
            <person name="Mahan K.M."/>
        </authorList>
    </citation>
    <scope>NUCLEOTIDE SEQUENCE</scope>
    <source>
        <strain evidence="2">UTEX B ZZ1240</strain>
    </source>
</reference>
<dbReference type="Proteomes" id="UP000664859">
    <property type="component" value="Unassembled WGS sequence"/>
</dbReference>
<sequence length="181" mass="19771">MNPFPEIRVLSSRPLSEHKAAKKLRRFLKEHKPPEHADGEDDGGEELYARVPEDKLFQIQQIYDAITGAAPVDVAGLVAGFEDPVVVKIEPGLEAAVAADPTPEPKKRRRSDAPERDDNGDDDEEQPAAASPRASSHKPAKRKRDSTGGAVKEAALSSKKIKKEKTSQSTSKKKKSGSKWN</sequence>
<evidence type="ECO:0000256" key="1">
    <source>
        <dbReference type="SAM" id="MobiDB-lite"/>
    </source>
</evidence>
<feature type="compositionally biased region" description="Basic residues" evidence="1">
    <location>
        <begin position="171"/>
        <end position="181"/>
    </location>
</feature>
<gene>
    <name evidence="2" type="ORF">JKP88DRAFT_225474</name>
</gene>
<accession>A0A835YPI2</accession>
<feature type="region of interest" description="Disordered" evidence="1">
    <location>
        <begin position="93"/>
        <end position="181"/>
    </location>
</feature>
<feature type="region of interest" description="Disordered" evidence="1">
    <location>
        <begin position="26"/>
        <end position="47"/>
    </location>
</feature>
<name>A0A835YPI2_9STRA</name>
<evidence type="ECO:0000313" key="3">
    <source>
        <dbReference type="Proteomes" id="UP000664859"/>
    </source>
</evidence>
<protein>
    <submittedName>
        <fullName evidence="2">Uncharacterized protein</fullName>
    </submittedName>
</protein>
<comment type="caution">
    <text evidence="2">The sequence shown here is derived from an EMBL/GenBank/DDBJ whole genome shotgun (WGS) entry which is preliminary data.</text>
</comment>
<organism evidence="2 3">
    <name type="scientific">Tribonema minus</name>
    <dbReference type="NCBI Taxonomy" id="303371"/>
    <lineage>
        <taxon>Eukaryota</taxon>
        <taxon>Sar</taxon>
        <taxon>Stramenopiles</taxon>
        <taxon>Ochrophyta</taxon>
        <taxon>PX clade</taxon>
        <taxon>Xanthophyceae</taxon>
        <taxon>Tribonematales</taxon>
        <taxon>Tribonemataceae</taxon>
        <taxon>Tribonema</taxon>
    </lineage>
</organism>
<proteinExistence type="predicted"/>
<dbReference type="EMBL" id="JAFCMP010000516">
    <property type="protein sequence ID" value="KAG5178273.1"/>
    <property type="molecule type" value="Genomic_DNA"/>
</dbReference>